<dbReference type="SMART" id="SM01208">
    <property type="entry name" value="G5"/>
    <property type="match status" value="1"/>
</dbReference>
<accession>A0ABW1X0Q3</accession>
<dbReference type="EMBL" id="JBHSUA010000009">
    <property type="protein sequence ID" value="MFC6396198.1"/>
    <property type="molecule type" value="Genomic_DNA"/>
</dbReference>
<feature type="region of interest" description="Disordered" evidence="4">
    <location>
        <begin position="257"/>
        <end position="323"/>
    </location>
</feature>
<keyword evidence="2 5" id="KW-0732">Signal</keyword>
<dbReference type="SUPFAM" id="SSF53955">
    <property type="entry name" value="Lysozyme-like"/>
    <property type="match status" value="1"/>
</dbReference>
<dbReference type="InterPro" id="IPR010618">
    <property type="entry name" value="RPF"/>
</dbReference>
<evidence type="ECO:0000259" key="6">
    <source>
        <dbReference type="PROSITE" id="PS51109"/>
    </source>
</evidence>
<dbReference type="InterPro" id="IPR051933">
    <property type="entry name" value="Resuscitation_pf_RpfB"/>
</dbReference>
<evidence type="ECO:0000256" key="3">
    <source>
        <dbReference type="ARBA" id="ARBA00022801"/>
    </source>
</evidence>
<feature type="chain" id="PRO_5047304530" evidence="5">
    <location>
        <begin position="28"/>
        <end position="406"/>
    </location>
</feature>
<proteinExistence type="inferred from homology"/>
<organism evidence="7 8">
    <name type="scientific">Luteococcus sanguinis</name>
    <dbReference type="NCBI Taxonomy" id="174038"/>
    <lineage>
        <taxon>Bacteria</taxon>
        <taxon>Bacillati</taxon>
        <taxon>Actinomycetota</taxon>
        <taxon>Actinomycetes</taxon>
        <taxon>Propionibacteriales</taxon>
        <taxon>Propionibacteriaceae</taxon>
        <taxon>Luteococcus</taxon>
    </lineage>
</organism>
<comment type="similarity">
    <text evidence="1">Belongs to the transglycosylase family. Rpf subfamily.</text>
</comment>
<evidence type="ECO:0000313" key="7">
    <source>
        <dbReference type="EMBL" id="MFC6396198.1"/>
    </source>
</evidence>
<dbReference type="Gene3D" id="2.20.230.10">
    <property type="entry name" value="Resuscitation-promoting factor rpfb"/>
    <property type="match status" value="1"/>
</dbReference>
<evidence type="ECO:0000256" key="1">
    <source>
        <dbReference type="ARBA" id="ARBA00010830"/>
    </source>
</evidence>
<keyword evidence="8" id="KW-1185">Reference proteome</keyword>
<evidence type="ECO:0000313" key="8">
    <source>
        <dbReference type="Proteomes" id="UP001596266"/>
    </source>
</evidence>
<protein>
    <submittedName>
        <fullName evidence="7">Transglycosylase family protein</fullName>
    </submittedName>
</protein>
<keyword evidence="3" id="KW-0378">Hydrolase</keyword>
<name>A0ABW1X0Q3_9ACTN</name>
<dbReference type="Proteomes" id="UP001596266">
    <property type="component" value="Unassembled WGS sequence"/>
</dbReference>
<dbReference type="Pfam" id="PF07501">
    <property type="entry name" value="G5"/>
    <property type="match status" value="1"/>
</dbReference>
<feature type="signal peptide" evidence="5">
    <location>
        <begin position="1"/>
        <end position="27"/>
    </location>
</feature>
<dbReference type="InterPro" id="IPR011098">
    <property type="entry name" value="G5_dom"/>
</dbReference>
<dbReference type="PANTHER" id="PTHR39160:SF4">
    <property type="entry name" value="RESUSCITATION-PROMOTING FACTOR RPFB"/>
    <property type="match status" value="1"/>
</dbReference>
<evidence type="ECO:0000256" key="4">
    <source>
        <dbReference type="SAM" id="MobiDB-lite"/>
    </source>
</evidence>
<dbReference type="InterPro" id="IPR023346">
    <property type="entry name" value="Lysozyme-like_dom_sf"/>
</dbReference>
<dbReference type="CDD" id="cd13925">
    <property type="entry name" value="RPF"/>
    <property type="match status" value="1"/>
</dbReference>
<dbReference type="PANTHER" id="PTHR39160">
    <property type="entry name" value="CELL WALL-BINDING PROTEIN YOCH"/>
    <property type="match status" value="1"/>
</dbReference>
<evidence type="ECO:0000256" key="5">
    <source>
        <dbReference type="SAM" id="SignalP"/>
    </source>
</evidence>
<reference evidence="8" key="1">
    <citation type="journal article" date="2019" name="Int. J. Syst. Evol. Microbiol.">
        <title>The Global Catalogue of Microorganisms (GCM) 10K type strain sequencing project: providing services to taxonomists for standard genome sequencing and annotation.</title>
        <authorList>
            <consortium name="The Broad Institute Genomics Platform"/>
            <consortium name="The Broad Institute Genome Sequencing Center for Infectious Disease"/>
            <person name="Wu L."/>
            <person name="Ma J."/>
        </authorList>
    </citation>
    <scope>NUCLEOTIDE SEQUENCE [LARGE SCALE GENOMIC DNA]</scope>
    <source>
        <strain evidence="8">CGMCC 1.15277</strain>
    </source>
</reference>
<sequence length="406" mass="41498">MKKPAIISSAVGALALVMAGGVGVAHADKSVNLQVEGQDQTVHTFGSTVGDALDKAGIEVGEHDQVVPSTESTLSDGQQVVVRYGRQLTVTVDGAKKTFWTTATTVDDALAQIGVRDAGTRLSVSRSTALGREGLTFSAVTPKTVSITADGKTASSDSTSDTVKVLLAERQVKLGAADTITPAVGTKLTDGLKVVIKRVTTKKVTETSTIEHESKEVTSSSLAKGTEKLTTKGVDGTTTKTYTVTLVDGKQTSKKLVSTKVTTQPVTEVTTVGTKVEESTSSSSDSSSDNSSKSTTSTSSSRSSSSSSSSTSSSGSSSTGSASGLNLSNSAMWDRIAQCESGGNWSINTGNGYYGGLQFDSGTWLSAGGGKYAARADLASRAQQITIANALYASRGLSPWGCAGAA</sequence>
<evidence type="ECO:0000256" key="2">
    <source>
        <dbReference type="ARBA" id="ARBA00022729"/>
    </source>
</evidence>
<gene>
    <name evidence="7" type="ORF">ACFP57_04225</name>
</gene>
<feature type="domain" description="G5" evidence="6">
    <location>
        <begin position="196"/>
        <end position="276"/>
    </location>
</feature>
<dbReference type="Pfam" id="PF06737">
    <property type="entry name" value="Transglycosylas"/>
    <property type="match status" value="1"/>
</dbReference>
<dbReference type="PROSITE" id="PS51109">
    <property type="entry name" value="G5"/>
    <property type="match status" value="1"/>
</dbReference>
<dbReference type="InterPro" id="IPR007137">
    <property type="entry name" value="DUF348"/>
</dbReference>
<dbReference type="RefSeq" id="WP_343885178.1">
    <property type="nucleotide sequence ID" value="NZ_BAAAKI010000004.1"/>
</dbReference>
<comment type="caution">
    <text evidence="7">The sequence shown here is derived from an EMBL/GenBank/DDBJ whole genome shotgun (WGS) entry which is preliminary data.</text>
</comment>
<dbReference type="Gene3D" id="1.10.530.10">
    <property type="match status" value="1"/>
</dbReference>
<dbReference type="Pfam" id="PF03990">
    <property type="entry name" value="DUF348"/>
    <property type="match status" value="3"/>
</dbReference>